<dbReference type="Gramene" id="PHT85905">
    <property type="protein sequence ID" value="PHT85905"/>
    <property type="gene ID" value="T459_08011"/>
</dbReference>
<evidence type="ECO:0000256" key="2">
    <source>
        <dbReference type="ARBA" id="ARBA00009748"/>
    </source>
</evidence>
<dbReference type="AlphaFoldDB" id="A0A2G2ZVB0"/>
<dbReference type="InterPro" id="IPR016140">
    <property type="entry name" value="Bifunc_inhib/LTP/seed_store"/>
</dbReference>
<gene>
    <name evidence="11" type="ORF">T459_08011</name>
</gene>
<keyword evidence="5" id="KW-0732">Signal</keyword>
<comment type="caution">
    <text evidence="11">The sequence shown here is derived from an EMBL/GenBank/DDBJ whole genome shotgun (WGS) entry which is preliminary data.</text>
</comment>
<keyword evidence="7" id="KW-0325">Glycoprotein</keyword>
<dbReference type="CDD" id="cd00010">
    <property type="entry name" value="AAI_LTSS"/>
    <property type="match status" value="1"/>
</dbReference>
<feature type="domain" description="Bifunctional inhibitor/plant lipid transfer protein/seed storage helical" evidence="10">
    <location>
        <begin position="188"/>
        <end position="267"/>
    </location>
</feature>
<sequence>MVGHRSVPDSLKRSLKAHDRTGVRISKNIRMHQALAGGPENLGCLPSTLKVFVEQYEVTLRDEYERELREEHKSKYIKIICETHFRRKQQIYDMLTQNIFKIFQSEIYQMVHCNLAVAADSNLELMENYSVVDGLIRSDFYGNEFIFTVEYCSQGQYMICNGMSFESRGIICCQIMRTADGQIINTPCNGPMINSFTPCMNFLTNSSSSGASPTEDCCSALRTMMTNGMNCFCLIVTGGIPFQMPMNPNMVMSLPSACNMPGVPLKCKAPSPPTVVAPGPRDDAGVPSASPTAAPVNPPRSPKDTTVPPPPMPPSTSNSSPPADEIPTLTPPSPQSGSSIPATNSGNQTQATPSAAHFFGHGISRILLIAAFGAIGLSIY</sequence>
<evidence type="ECO:0000259" key="10">
    <source>
        <dbReference type="SMART" id="SM00499"/>
    </source>
</evidence>
<keyword evidence="3" id="KW-1003">Cell membrane</keyword>
<reference evidence="11 12" key="2">
    <citation type="journal article" date="2017" name="Genome Biol.">
        <title>New reference genome sequences of hot pepper reveal the massive evolution of plant disease-resistance genes by retroduplication.</title>
        <authorList>
            <person name="Kim S."/>
            <person name="Park J."/>
            <person name="Yeom S.I."/>
            <person name="Kim Y.M."/>
            <person name="Seo E."/>
            <person name="Kim K.T."/>
            <person name="Kim M.S."/>
            <person name="Lee J.M."/>
            <person name="Cheong K."/>
            <person name="Shin H.S."/>
            <person name="Kim S.B."/>
            <person name="Han K."/>
            <person name="Lee J."/>
            <person name="Park M."/>
            <person name="Lee H.A."/>
            <person name="Lee H.Y."/>
            <person name="Lee Y."/>
            <person name="Oh S."/>
            <person name="Lee J.H."/>
            <person name="Choi E."/>
            <person name="Choi E."/>
            <person name="Lee S.E."/>
            <person name="Jeon J."/>
            <person name="Kim H."/>
            <person name="Choi G."/>
            <person name="Song H."/>
            <person name="Lee J."/>
            <person name="Lee S.C."/>
            <person name="Kwon J.K."/>
            <person name="Lee H.Y."/>
            <person name="Koo N."/>
            <person name="Hong Y."/>
            <person name="Kim R.W."/>
            <person name="Kang W.H."/>
            <person name="Huh J.H."/>
            <person name="Kang B.C."/>
            <person name="Yang T.J."/>
            <person name="Lee Y.H."/>
            <person name="Bennetzen J.L."/>
            <person name="Choi D."/>
        </authorList>
    </citation>
    <scope>NUCLEOTIDE SEQUENCE [LARGE SCALE GENOMIC DNA]</scope>
    <source>
        <strain evidence="12">cv. CM334</strain>
    </source>
</reference>
<keyword evidence="4" id="KW-0472">Membrane</keyword>
<protein>
    <recommendedName>
        <fullName evidence="10">Bifunctional inhibitor/plant lipid transfer protein/seed storage helical domain-containing protein</fullName>
    </recommendedName>
</protein>
<dbReference type="GO" id="GO:0098552">
    <property type="term" value="C:side of membrane"/>
    <property type="evidence" value="ECO:0007669"/>
    <property type="project" value="UniProtKB-KW"/>
</dbReference>
<evidence type="ECO:0000256" key="8">
    <source>
        <dbReference type="ARBA" id="ARBA00023288"/>
    </source>
</evidence>
<feature type="region of interest" description="Disordered" evidence="9">
    <location>
        <begin position="272"/>
        <end position="353"/>
    </location>
</feature>
<comment type="similarity">
    <text evidence="2">Belongs to the plant LTP family.</text>
</comment>
<dbReference type="EMBL" id="AYRZ02000003">
    <property type="protein sequence ID" value="PHT85905.1"/>
    <property type="molecule type" value="Genomic_DNA"/>
</dbReference>
<dbReference type="InterPro" id="IPR043325">
    <property type="entry name" value="LTSS"/>
</dbReference>
<evidence type="ECO:0000256" key="1">
    <source>
        <dbReference type="ARBA" id="ARBA00004609"/>
    </source>
</evidence>
<evidence type="ECO:0000256" key="9">
    <source>
        <dbReference type="SAM" id="MobiDB-lite"/>
    </source>
</evidence>
<reference evidence="11 12" key="1">
    <citation type="journal article" date="2014" name="Nat. Genet.">
        <title>Genome sequence of the hot pepper provides insights into the evolution of pungency in Capsicum species.</title>
        <authorList>
            <person name="Kim S."/>
            <person name="Park M."/>
            <person name="Yeom S.I."/>
            <person name="Kim Y.M."/>
            <person name="Lee J.M."/>
            <person name="Lee H.A."/>
            <person name="Seo E."/>
            <person name="Choi J."/>
            <person name="Cheong K."/>
            <person name="Kim K.T."/>
            <person name="Jung K."/>
            <person name="Lee G.W."/>
            <person name="Oh S.K."/>
            <person name="Bae C."/>
            <person name="Kim S.B."/>
            <person name="Lee H.Y."/>
            <person name="Kim S.Y."/>
            <person name="Kim M.S."/>
            <person name="Kang B.C."/>
            <person name="Jo Y.D."/>
            <person name="Yang H.B."/>
            <person name="Jeong H.J."/>
            <person name="Kang W.H."/>
            <person name="Kwon J.K."/>
            <person name="Shin C."/>
            <person name="Lim J.Y."/>
            <person name="Park J.H."/>
            <person name="Huh J.H."/>
            <person name="Kim J.S."/>
            <person name="Kim B.D."/>
            <person name="Cohen O."/>
            <person name="Paran I."/>
            <person name="Suh M.C."/>
            <person name="Lee S.B."/>
            <person name="Kim Y.K."/>
            <person name="Shin Y."/>
            <person name="Noh S.J."/>
            <person name="Park J."/>
            <person name="Seo Y.S."/>
            <person name="Kwon S.Y."/>
            <person name="Kim H.A."/>
            <person name="Park J.M."/>
            <person name="Kim H.J."/>
            <person name="Choi S.B."/>
            <person name="Bosland P.W."/>
            <person name="Reeves G."/>
            <person name="Jo S.H."/>
            <person name="Lee B.W."/>
            <person name="Cho H.T."/>
            <person name="Choi H.S."/>
            <person name="Lee M.S."/>
            <person name="Yu Y."/>
            <person name="Do Choi Y."/>
            <person name="Park B.S."/>
            <person name="van Deynze A."/>
            <person name="Ashrafi H."/>
            <person name="Hill T."/>
            <person name="Kim W.T."/>
            <person name="Pai H.S."/>
            <person name="Ahn H.K."/>
            <person name="Yeam I."/>
            <person name="Giovannoni J.J."/>
            <person name="Rose J.K."/>
            <person name="Sorensen I."/>
            <person name="Lee S.J."/>
            <person name="Kim R.W."/>
            <person name="Choi I.Y."/>
            <person name="Choi B.S."/>
            <person name="Lim J.S."/>
            <person name="Lee Y.H."/>
            <person name="Choi D."/>
        </authorList>
    </citation>
    <scope>NUCLEOTIDE SEQUENCE [LARGE SCALE GENOMIC DNA]</scope>
    <source>
        <strain evidence="12">cv. CM334</strain>
    </source>
</reference>
<evidence type="ECO:0000256" key="6">
    <source>
        <dbReference type="ARBA" id="ARBA00023157"/>
    </source>
</evidence>
<dbReference type="SUPFAM" id="SSF47699">
    <property type="entry name" value="Bifunctional inhibitor/lipid-transfer protein/seed storage 2S albumin"/>
    <property type="match status" value="1"/>
</dbReference>
<dbReference type="STRING" id="4072.A0A2G2ZVB0"/>
<keyword evidence="8" id="KW-0449">Lipoprotein</keyword>
<evidence type="ECO:0000313" key="12">
    <source>
        <dbReference type="Proteomes" id="UP000222542"/>
    </source>
</evidence>
<proteinExistence type="inferred from homology"/>
<evidence type="ECO:0000256" key="7">
    <source>
        <dbReference type="ARBA" id="ARBA00023180"/>
    </source>
</evidence>
<dbReference type="PANTHER" id="PTHR33044">
    <property type="entry name" value="BIFUNCTIONAL INHIBITOR/LIPID-TRANSFER PROTEIN/SEED STORAGE 2S ALBUMIN SUPERFAMILY PROTEIN-RELATED"/>
    <property type="match status" value="1"/>
</dbReference>
<dbReference type="InterPro" id="IPR036312">
    <property type="entry name" value="Bifun_inhib/LTP/seed_sf"/>
</dbReference>
<evidence type="ECO:0000256" key="3">
    <source>
        <dbReference type="ARBA" id="ARBA00022475"/>
    </source>
</evidence>
<name>A0A2G2ZVB0_CAPAN</name>
<evidence type="ECO:0000256" key="5">
    <source>
        <dbReference type="ARBA" id="ARBA00022729"/>
    </source>
</evidence>
<keyword evidence="4" id="KW-0336">GPI-anchor</keyword>
<keyword evidence="12" id="KW-1185">Reference proteome</keyword>
<feature type="compositionally biased region" description="Polar residues" evidence="9">
    <location>
        <begin position="335"/>
        <end position="353"/>
    </location>
</feature>
<dbReference type="SMART" id="SM00499">
    <property type="entry name" value="AAI"/>
    <property type="match status" value="1"/>
</dbReference>
<dbReference type="Pfam" id="PF14368">
    <property type="entry name" value="LTP_2"/>
    <property type="match status" value="1"/>
</dbReference>
<dbReference type="Gene3D" id="1.10.110.10">
    <property type="entry name" value="Plant lipid-transfer and hydrophobic proteins"/>
    <property type="match status" value="1"/>
</dbReference>
<organism evidence="11 12">
    <name type="scientific">Capsicum annuum</name>
    <name type="common">Capsicum pepper</name>
    <dbReference type="NCBI Taxonomy" id="4072"/>
    <lineage>
        <taxon>Eukaryota</taxon>
        <taxon>Viridiplantae</taxon>
        <taxon>Streptophyta</taxon>
        <taxon>Embryophyta</taxon>
        <taxon>Tracheophyta</taxon>
        <taxon>Spermatophyta</taxon>
        <taxon>Magnoliopsida</taxon>
        <taxon>eudicotyledons</taxon>
        <taxon>Gunneridae</taxon>
        <taxon>Pentapetalae</taxon>
        <taxon>asterids</taxon>
        <taxon>lamiids</taxon>
        <taxon>Solanales</taxon>
        <taxon>Solanaceae</taxon>
        <taxon>Solanoideae</taxon>
        <taxon>Capsiceae</taxon>
        <taxon>Capsicum</taxon>
    </lineage>
</organism>
<keyword evidence="6" id="KW-1015">Disulfide bond</keyword>
<dbReference type="GO" id="GO:0005886">
    <property type="term" value="C:plasma membrane"/>
    <property type="evidence" value="ECO:0007669"/>
    <property type="project" value="UniProtKB-SubCell"/>
</dbReference>
<evidence type="ECO:0000313" key="11">
    <source>
        <dbReference type="EMBL" id="PHT85905.1"/>
    </source>
</evidence>
<evidence type="ECO:0000256" key="4">
    <source>
        <dbReference type="ARBA" id="ARBA00022622"/>
    </source>
</evidence>
<comment type="subcellular location">
    <subcellularLocation>
        <location evidence="1">Cell membrane</location>
        <topology evidence="1">Lipid-anchor</topology>
        <topology evidence="1">GPI-anchor</topology>
    </subcellularLocation>
</comment>
<dbReference type="Proteomes" id="UP000222542">
    <property type="component" value="Unassembled WGS sequence"/>
</dbReference>
<accession>A0A2G2ZVB0</accession>